<dbReference type="Pfam" id="PF04930">
    <property type="entry name" value="FUN14"/>
    <property type="match status" value="1"/>
</dbReference>
<evidence type="ECO:0000256" key="1">
    <source>
        <dbReference type="ARBA" id="ARBA00004374"/>
    </source>
</evidence>
<comment type="subcellular location">
    <subcellularLocation>
        <location evidence="1">Mitochondrion outer membrane</location>
        <topology evidence="1">Multi-pass membrane protein</topology>
    </subcellularLocation>
</comment>
<evidence type="ECO:0000256" key="4">
    <source>
        <dbReference type="ARBA" id="ARBA00022989"/>
    </source>
</evidence>
<evidence type="ECO:0000256" key="2">
    <source>
        <dbReference type="ARBA" id="ARBA00009160"/>
    </source>
</evidence>
<organism evidence="6">
    <name type="scientific">Caligus rogercresseyi</name>
    <name type="common">Sea louse</name>
    <dbReference type="NCBI Taxonomy" id="217165"/>
    <lineage>
        <taxon>Eukaryota</taxon>
        <taxon>Metazoa</taxon>
        <taxon>Ecdysozoa</taxon>
        <taxon>Arthropoda</taxon>
        <taxon>Crustacea</taxon>
        <taxon>Multicrustacea</taxon>
        <taxon>Hexanauplia</taxon>
        <taxon>Copepoda</taxon>
        <taxon>Siphonostomatoida</taxon>
        <taxon>Caligidae</taxon>
        <taxon>Caligus</taxon>
    </lineage>
</organism>
<accession>C1BMS8</accession>
<dbReference type="PANTHER" id="PTHR21346:SF0">
    <property type="entry name" value="RE45833P"/>
    <property type="match status" value="1"/>
</dbReference>
<proteinExistence type="evidence at transcript level"/>
<keyword evidence="3" id="KW-0812">Transmembrane</keyword>
<keyword evidence="4" id="KW-1133">Transmembrane helix</keyword>
<dbReference type="EMBL" id="BT076685">
    <property type="protein sequence ID" value="ACO11109.1"/>
    <property type="molecule type" value="mRNA"/>
</dbReference>
<dbReference type="GO" id="GO:0000422">
    <property type="term" value="P:autophagy of mitochondrion"/>
    <property type="evidence" value="ECO:0007669"/>
    <property type="project" value="TreeGrafter"/>
</dbReference>
<gene>
    <name evidence="6" type="primary">FUND1</name>
</gene>
<sequence length="155" mass="16730">MQLKEEIEEVEKIVSDAEQSLISSIKDIVSVDEEGSKGMMRNFMSSLKKSSAPKQLAVGAGMGWCAGYLTMKVGKMAATAVGGSLLLLQIAHYKGYIRVDWSKMTDDTSSLADVVKDKLKIKSKSGFEKFQEFAAHNIYVAGGFTGGFFLGIASS</sequence>
<protein>
    <submittedName>
        <fullName evidence="6">FUN14 domain-containing protein 1</fullName>
    </submittedName>
</protein>
<name>C1BMS8_CALRO</name>
<reference evidence="6" key="1">
    <citation type="submission" date="2009-03" db="EMBL/GenBank/DDBJ databases">
        <title>Caligus rogercresseyi ESTs and full-length cDNAs.</title>
        <authorList>
            <person name="Yasuike M."/>
            <person name="von Schalburg K."/>
            <person name="Cooper G."/>
            <person name="Leong J."/>
            <person name="Jones S.R.M."/>
            <person name="Koop B.F."/>
        </authorList>
    </citation>
    <scope>NUCLEOTIDE SEQUENCE</scope>
    <source>
        <tissue evidence="6">Whole body</tissue>
    </source>
</reference>
<dbReference type="PANTHER" id="PTHR21346">
    <property type="entry name" value="FUN14 DOMAIN CONTAINING"/>
    <property type="match status" value="1"/>
</dbReference>
<evidence type="ECO:0000313" key="6">
    <source>
        <dbReference type="EMBL" id="ACO10331.1"/>
    </source>
</evidence>
<dbReference type="EMBL" id="BT075907">
    <property type="protein sequence ID" value="ACO10331.1"/>
    <property type="molecule type" value="mRNA"/>
</dbReference>
<keyword evidence="5" id="KW-0472">Membrane</keyword>
<comment type="similarity">
    <text evidence="2">Belongs to the FUN14 family.</text>
</comment>
<evidence type="ECO:0000256" key="5">
    <source>
        <dbReference type="ARBA" id="ARBA00023136"/>
    </source>
</evidence>
<dbReference type="AlphaFoldDB" id="C1BMS8"/>
<dbReference type="GO" id="GO:0005741">
    <property type="term" value="C:mitochondrial outer membrane"/>
    <property type="evidence" value="ECO:0007669"/>
    <property type="project" value="UniProtKB-SubCell"/>
</dbReference>
<dbReference type="InterPro" id="IPR007014">
    <property type="entry name" value="FUN14"/>
</dbReference>
<evidence type="ECO:0000256" key="3">
    <source>
        <dbReference type="ARBA" id="ARBA00022692"/>
    </source>
</evidence>